<dbReference type="InterPro" id="IPR000219">
    <property type="entry name" value="DH_dom"/>
</dbReference>
<comment type="subcellular location">
    <subcellularLocation>
        <location evidence="2">Cell membrane</location>
        <topology evidence="2">Peripheral membrane protein</topology>
        <orientation evidence="2">Cytoplasmic side</orientation>
    </subcellularLocation>
    <subcellularLocation>
        <location evidence="1">Cell projection</location>
        <location evidence="1">Dendrite</location>
    </subcellularLocation>
    <subcellularLocation>
        <location evidence="3">Cell projection</location>
        <location evidence="3">Filopodium</location>
    </subcellularLocation>
    <subcellularLocation>
        <location evidence="4">Cytoplasm</location>
        <location evidence="4">Cytosol</location>
    </subcellularLocation>
    <subcellularLocation>
        <location evidence="11">Synapse</location>
        <location evidence="11">Synaptosome</location>
    </subcellularLocation>
</comment>
<dbReference type="CDD" id="cd00160">
    <property type="entry name" value="RhoGEF"/>
    <property type="match status" value="1"/>
</dbReference>
<dbReference type="PANTHER" id="PTHR45858:SF2">
    <property type="entry name" value="FERM, ARHGEF AND PLECKSTRIN DOMAIN-CONTAINING PROTEIN 1"/>
    <property type="match status" value="1"/>
</dbReference>
<evidence type="ECO:0000256" key="7">
    <source>
        <dbReference type="ARBA" id="ARBA00022490"/>
    </source>
</evidence>
<evidence type="ECO:0000259" key="15">
    <source>
        <dbReference type="PROSITE" id="PS50003"/>
    </source>
</evidence>
<dbReference type="GO" id="GO:0043197">
    <property type="term" value="C:dendritic spine"/>
    <property type="evidence" value="ECO:0007669"/>
    <property type="project" value="UniProtKB-SubCell"/>
</dbReference>
<dbReference type="GO" id="GO:0005085">
    <property type="term" value="F:guanyl-nucleotide exchange factor activity"/>
    <property type="evidence" value="ECO:0007669"/>
    <property type="project" value="UniProtKB-KW"/>
</dbReference>
<reference evidence="18" key="2">
    <citation type="submission" date="2025-09" db="UniProtKB">
        <authorList>
            <consortium name="Ensembl"/>
        </authorList>
    </citation>
    <scope>IDENTIFICATION</scope>
</reference>
<proteinExistence type="predicted"/>
<dbReference type="Pfam" id="PF00169">
    <property type="entry name" value="PH"/>
    <property type="match status" value="2"/>
</dbReference>
<organism evidence="18 19">
    <name type="scientific">Gadus morhua</name>
    <name type="common">Atlantic cod</name>
    <dbReference type="NCBI Taxonomy" id="8049"/>
    <lineage>
        <taxon>Eukaryota</taxon>
        <taxon>Metazoa</taxon>
        <taxon>Chordata</taxon>
        <taxon>Craniata</taxon>
        <taxon>Vertebrata</taxon>
        <taxon>Euteleostomi</taxon>
        <taxon>Actinopterygii</taxon>
        <taxon>Neopterygii</taxon>
        <taxon>Teleostei</taxon>
        <taxon>Neoteleostei</taxon>
        <taxon>Acanthomorphata</taxon>
        <taxon>Zeiogadaria</taxon>
        <taxon>Gadariae</taxon>
        <taxon>Gadiformes</taxon>
        <taxon>Gadoidei</taxon>
        <taxon>Gadidae</taxon>
        <taxon>Gadus</taxon>
    </lineage>
</organism>
<evidence type="ECO:0000256" key="5">
    <source>
        <dbReference type="ARBA" id="ARBA00022473"/>
    </source>
</evidence>
<dbReference type="InterPro" id="IPR035963">
    <property type="entry name" value="FERM_2"/>
</dbReference>
<keyword evidence="19" id="KW-1185">Reference proteome</keyword>
<dbReference type="Gene3D" id="1.20.80.10">
    <property type="match status" value="1"/>
</dbReference>
<dbReference type="InterPro" id="IPR018979">
    <property type="entry name" value="FERM_N"/>
</dbReference>
<dbReference type="SMART" id="SM00325">
    <property type="entry name" value="RhoGEF"/>
    <property type="match status" value="1"/>
</dbReference>
<dbReference type="InterPro" id="IPR041788">
    <property type="entry name" value="FARP1/FARP2/FRMD7_FERM_C"/>
</dbReference>
<feature type="region of interest" description="Disordered" evidence="14">
    <location>
        <begin position="710"/>
        <end position="747"/>
    </location>
</feature>
<evidence type="ECO:0000256" key="9">
    <source>
        <dbReference type="ARBA" id="ARBA00023136"/>
    </source>
</evidence>
<evidence type="ECO:0000313" key="19">
    <source>
        <dbReference type="Proteomes" id="UP000694546"/>
    </source>
</evidence>
<gene>
    <name evidence="18" type="primary">FARP1</name>
</gene>
<dbReference type="Pfam" id="PF08736">
    <property type="entry name" value="FA"/>
    <property type="match status" value="1"/>
</dbReference>
<keyword evidence="8" id="KW-0771">Synaptosome</keyword>
<evidence type="ECO:0000259" key="17">
    <source>
        <dbReference type="PROSITE" id="PS50057"/>
    </source>
</evidence>
<evidence type="ECO:0000256" key="13">
    <source>
        <dbReference type="ARBA" id="ARBA00042170"/>
    </source>
</evidence>
<dbReference type="SMART" id="SM00295">
    <property type="entry name" value="B41"/>
    <property type="match status" value="1"/>
</dbReference>
<name>A0A8C5F6G1_GADMO</name>
<dbReference type="GO" id="GO:0005829">
    <property type="term" value="C:cytosol"/>
    <property type="evidence" value="ECO:0007669"/>
    <property type="project" value="UniProtKB-SubCell"/>
</dbReference>
<dbReference type="SMART" id="SM01195">
    <property type="entry name" value="FA"/>
    <property type="match status" value="1"/>
</dbReference>
<feature type="domain" description="PH" evidence="15">
    <location>
        <begin position="603"/>
        <end position="700"/>
    </location>
</feature>
<dbReference type="InterPro" id="IPR019749">
    <property type="entry name" value="Band_41_domain"/>
</dbReference>
<dbReference type="InterPro" id="IPR014352">
    <property type="entry name" value="FERM/acyl-CoA-bd_prot_sf"/>
</dbReference>
<dbReference type="Gene3D" id="3.10.20.90">
    <property type="entry name" value="Phosphatidylinositol 3-kinase Catalytic Subunit, Chain A, domain 1"/>
    <property type="match status" value="1"/>
</dbReference>
<dbReference type="AlphaFoldDB" id="A0A8C5F6G1"/>
<dbReference type="PROSITE" id="PS50003">
    <property type="entry name" value="PH_DOMAIN"/>
    <property type="match status" value="2"/>
</dbReference>
<feature type="domain" description="PH" evidence="15">
    <location>
        <begin position="770"/>
        <end position="867"/>
    </location>
</feature>
<dbReference type="SUPFAM" id="SSF54236">
    <property type="entry name" value="Ubiquitin-like"/>
    <property type="match status" value="1"/>
</dbReference>
<evidence type="ECO:0000256" key="2">
    <source>
        <dbReference type="ARBA" id="ARBA00004413"/>
    </source>
</evidence>
<evidence type="ECO:0000313" key="18">
    <source>
        <dbReference type="Ensembl" id="ENSGMOP00000009939.2"/>
    </source>
</evidence>
<dbReference type="PROSITE" id="PS50010">
    <property type="entry name" value="DH_2"/>
    <property type="match status" value="1"/>
</dbReference>
<dbReference type="InterPro" id="IPR035899">
    <property type="entry name" value="DBL_dom_sf"/>
</dbReference>
<dbReference type="InterPro" id="IPR019747">
    <property type="entry name" value="FERM_CS"/>
</dbReference>
<keyword evidence="10" id="KW-0966">Cell projection</keyword>
<dbReference type="InterPro" id="IPR011993">
    <property type="entry name" value="PH-like_dom_sf"/>
</dbReference>
<sequence length="868" mass="99364">MISSTIAQFVWPCQRAPGKVLFDLVCTHMNLIEGDYFGLEFQDHHKMTVWLDLIKPLMKQLRRPKHTVLRFVVKFYPPDPAQLLEELTRYLFALQLKQDLSAGRLTCNDSSSALMVSHVVQSEIGDFEGSQSRSHLLNNNYIPDQMALMDRIMEFHSKNTGQTPAESDYQLLEVARRLEMYGVRQHPAKDREGTQLSLAASHTGVLVFQGHTRINAFNWSKVRKLSFKRKRFLIKLRADLNSSYQDTLEFLMGSRDCCKVFWKICVEYHAFFRLFEEPKPKPKPVLFTRGSSFRFSGRTQKQVIDYHVAVESFLVVVQTSPAASPGAPRPHALLNGQKHSLDLCGLSPDGRQPSPLTSPLLYDAGCVRTDDEDEVRRKRFPNDRAYFIAKELLTTERTYLKDLEVVSSFQAAVALDEAAPEPLRSSLFSNFEPLYKFHSSFLRDLEQRVALWEGRSNAHIKGEYQHIGDVMLKNIQGLKPLTANLQRQAEALVDLDQACRSSRRLQDVCRDFELQKVCYVPLNVFLLRPLHRLTHYKQILERFCKHYPPTHGDFRDCRAALADVTEVVEQLRGSMLKMENFQKLLELKKDLIGIDNLVIPGREFIRLGCLSKLSGKGLQQRMFFLFNDVILYTSRGMTATNQFKVHGQLPLHGMTIRESEDEWGVPNAFTLIGQQQSVVVAASSLSEMEKWMEDIKMAIDLAAETSNGPASDILSVDNKDSSAEAESEDDLAAPRGPPEKPPPHRANTTVHVCWHRNTSVSMLDFSLAVENQLSGNLLRKFKNSNGWQKLWVVFTNFSLFFYKTHQDDYPLASLPLLGYSVTVPSEAENIHKDYVFKLHFKSHVYYFRSESEYTFERCVRSPRQGLSC</sequence>
<evidence type="ECO:0000256" key="4">
    <source>
        <dbReference type="ARBA" id="ARBA00004514"/>
    </source>
</evidence>
<dbReference type="Gene3D" id="2.30.29.30">
    <property type="entry name" value="Pleckstrin-homology domain (PH domain)/Phosphotyrosine-binding domain (PTB)"/>
    <property type="match status" value="3"/>
</dbReference>
<evidence type="ECO:0000256" key="3">
    <source>
        <dbReference type="ARBA" id="ARBA00004486"/>
    </source>
</evidence>
<dbReference type="CDD" id="cd14473">
    <property type="entry name" value="FERM_B-lobe"/>
    <property type="match status" value="1"/>
</dbReference>
<feature type="domain" description="FERM" evidence="17">
    <location>
        <begin position="1"/>
        <end position="276"/>
    </location>
</feature>
<evidence type="ECO:0000256" key="8">
    <source>
        <dbReference type="ARBA" id="ARBA00022599"/>
    </source>
</evidence>
<accession>A0A8C5F6G1</accession>
<dbReference type="GO" id="GO:0030175">
    <property type="term" value="C:filopodium"/>
    <property type="evidence" value="ECO:0007669"/>
    <property type="project" value="UniProtKB-SubCell"/>
</dbReference>
<evidence type="ECO:0000256" key="1">
    <source>
        <dbReference type="ARBA" id="ARBA00004279"/>
    </source>
</evidence>
<dbReference type="PANTHER" id="PTHR45858">
    <property type="entry name" value="FERM DOMAIN CONTAINING PROTEIN"/>
    <property type="match status" value="1"/>
</dbReference>
<dbReference type="PRINTS" id="PR00935">
    <property type="entry name" value="BAND41"/>
</dbReference>
<dbReference type="InterPro" id="IPR051835">
    <property type="entry name" value="RAC1-GEF"/>
</dbReference>
<dbReference type="SMART" id="SM00233">
    <property type="entry name" value="PH"/>
    <property type="match status" value="2"/>
</dbReference>
<dbReference type="PROSITE" id="PS50057">
    <property type="entry name" value="FERM_3"/>
    <property type="match status" value="1"/>
</dbReference>
<dbReference type="SUPFAM" id="SSF50729">
    <property type="entry name" value="PH domain-like"/>
    <property type="match status" value="3"/>
</dbReference>
<dbReference type="GO" id="GO:0008092">
    <property type="term" value="F:cytoskeletal protein binding"/>
    <property type="evidence" value="ECO:0007669"/>
    <property type="project" value="InterPro"/>
</dbReference>
<keyword evidence="5" id="KW-0217">Developmental protein</keyword>
<dbReference type="InterPro" id="IPR001849">
    <property type="entry name" value="PH_domain"/>
</dbReference>
<dbReference type="InterPro" id="IPR018980">
    <property type="entry name" value="FERM_PH-like_C"/>
</dbReference>
<dbReference type="GO" id="GO:0005886">
    <property type="term" value="C:plasma membrane"/>
    <property type="evidence" value="ECO:0007669"/>
    <property type="project" value="UniProtKB-SubCell"/>
</dbReference>
<dbReference type="InterPro" id="IPR000299">
    <property type="entry name" value="FERM_domain"/>
</dbReference>
<dbReference type="SUPFAM" id="SSF48065">
    <property type="entry name" value="DBL homology domain (DH-domain)"/>
    <property type="match status" value="1"/>
</dbReference>
<dbReference type="InterPro" id="IPR019748">
    <property type="entry name" value="FERM_central"/>
</dbReference>
<dbReference type="CDD" id="cd13235">
    <property type="entry name" value="PH2_FARP1-like"/>
    <property type="match status" value="1"/>
</dbReference>
<protein>
    <recommendedName>
        <fullName evidence="12">FERM, ARHGEF and pleckstrin domain-containing protein 1</fullName>
    </recommendedName>
    <alternativeName>
        <fullName evidence="13">FERM, RhoGEF and pleckstrin domain-containing protein 1</fullName>
    </alternativeName>
</protein>
<evidence type="ECO:0000256" key="14">
    <source>
        <dbReference type="SAM" id="MobiDB-lite"/>
    </source>
</evidence>
<dbReference type="PROSITE" id="PS00660">
    <property type="entry name" value="FERM_1"/>
    <property type="match status" value="1"/>
</dbReference>
<evidence type="ECO:0000259" key="16">
    <source>
        <dbReference type="PROSITE" id="PS50010"/>
    </source>
</evidence>
<dbReference type="InterPro" id="IPR029071">
    <property type="entry name" value="Ubiquitin-like_domsf"/>
</dbReference>
<dbReference type="Gene3D" id="1.20.900.10">
    <property type="entry name" value="Dbl homology (DH) domain"/>
    <property type="match status" value="1"/>
</dbReference>
<keyword evidence="8" id="KW-0770">Synapse</keyword>
<dbReference type="Pfam" id="PF09379">
    <property type="entry name" value="FERM_N"/>
    <property type="match status" value="1"/>
</dbReference>
<evidence type="ECO:0000256" key="6">
    <source>
        <dbReference type="ARBA" id="ARBA00022475"/>
    </source>
</evidence>
<evidence type="ECO:0000256" key="12">
    <source>
        <dbReference type="ARBA" id="ARBA00040395"/>
    </source>
</evidence>
<dbReference type="Pfam" id="PF09380">
    <property type="entry name" value="FERM_C"/>
    <property type="match status" value="1"/>
</dbReference>
<dbReference type="CDD" id="cd13193">
    <property type="entry name" value="FERM_C_FARP1-like"/>
    <property type="match status" value="1"/>
</dbReference>
<dbReference type="Proteomes" id="UP000694546">
    <property type="component" value="Chromosome 20"/>
</dbReference>
<dbReference type="Pfam" id="PF00621">
    <property type="entry name" value="RhoGEF"/>
    <property type="match status" value="1"/>
</dbReference>
<dbReference type="CDD" id="cd01220">
    <property type="entry name" value="PH1_FARP1-like"/>
    <property type="match status" value="1"/>
</dbReference>
<dbReference type="Pfam" id="PF00373">
    <property type="entry name" value="FERM_M"/>
    <property type="match status" value="1"/>
</dbReference>
<dbReference type="SUPFAM" id="SSF47031">
    <property type="entry name" value="Second domain of FERM"/>
    <property type="match status" value="1"/>
</dbReference>
<dbReference type="GeneTree" id="ENSGT00940000155318"/>
<evidence type="ECO:0000256" key="10">
    <source>
        <dbReference type="ARBA" id="ARBA00023273"/>
    </source>
</evidence>
<keyword evidence="7" id="KW-0963">Cytoplasm</keyword>
<feature type="domain" description="DH" evidence="16">
    <location>
        <begin position="384"/>
        <end position="574"/>
    </location>
</feature>
<dbReference type="InterPro" id="IPR014847">
    <property type="entry name" value="FA"/>
</dbReference>
<dbReference type="SMART" id="SM01196">
    <property type="entry name" value="FERM_C"/>
    <property type="match status" value="1"/>
</dbReference>
<reference evidence="18" key="1">
    <citation type="submission" date="2025-08" db="UniProtKB">
        <authorList>
            <consortium name="Ensembl"/>
        </authorList>
    </citation>
    <scope>IDENTIFICATION</scope>
</reference>
<keyword evidence="6" id="KW-1003">Cell membrane</keyword>
<evidence type="ECO:0000256" key="11">
    <source>
        <dbReference type="ARBA" id="ARBA00034102"/>
    </source>
</evidence>
<keyword evidence="9" id="KW-0472">Membrane</keyword>
<dbReference type="Ensembl" id="ENSGMOT00000010207.2">
    <property type="protein sequence ID" value="ENSGMOP00000009939.2"/>
    <property type="gene ID" value="ENSGMOG00000009298.2"/>
</dbReference>